<feature type="non-terminal residue" evidence="1">
    <location>
        <position position="1"/>
    </location>
</feature>
<comment type="caution">
    <text evidence="1">The sequence shown here is derived from an EMBL/GenBank/DDBJ whole genome shotgun (WGS) entry which is preliminary data.</text>
</comment>
<name>A0A7C5WT71_9DEIN</name>
<proteinExistence type="predicted"/>
<dbReference type="SUPFAM" id="SSF51604">
    <property type="entry name" value="Enolase C-terminal domain-like"/>
    <property type="match status" value="1"/>
</dbReference>
<dbReference type="AlphaFoldDB" id="A0A7C5WT71"/>
<dbReference type="Proteomes" id="UP000886105">
    <property type="component" value="Unassembled WGS sequence"/>
</dbReference>
<dbReference type="EMBL" id="DRNZ01000268">
    <property type="protein sequence ID" value="HHO58375.1"/>
    <property type="molecule type" value="Genomic_DNA"/>
</dbReference>
<gene>
    <name evidence="1" type="ORF">ENJ85_04285</name>
</gene>
<organism evidence="1">
    <name type="scientific">Oceanithermus profundus</name>
    <dbReference type="NCBI Taxonomy" id="187137"/>
    <lineage>
        <taxon>Bacteria</taxon>
        <taxon>Thermotogati</taxon>
        <taxon>Deinococcota</taxon>
        <taxon>Deinococci</taxon>
        <taxon>Thermales</taxon>
        <taxon>Thermaceae</taxon>
        <taxon>Oceanithermus</taxon>
    </lineage>
</organism>
<evidence type="ECO:0000313" key="1">
    <source>
        <dbReference type="EMBL" id="HHO58375.1"/>
    </source>
</evidence>
<dbReference type="InterPro" id="IPR036849">
    <property type="entry name" value="Enolase-like_C_sf"/>
</dbReference>
<dbReference type="Gene3D" id="3.20.20.120">
    <property type="entry name" value="Enolase-like C-terminal domain"/>
    <property type="match status" value="1"/>
</dbReference>
<protein>
    <submittedName>
        <fullName evidence="1">Enolase</fullName>
    </submittedName>
</protein>
<accession>A0A7C5WT71</accession>
<reference evidence="1" key="1">
    <citation type="journal article" date="2020" name="mSystems">
        <title>Genome- and Community-Level Interaction Insights into Carbon Utilization and Element Cycling Functions of Hydrothermarchaeota in Hydrothermal Sediment.</title>
        <authorList>
            <person name="Zhou Z."/>
            <person name="Liu Y."/>
            <person name="Xu W."/>
            <person name="Pan J."/>
            <person name="Luo Z.H."/>
            <person name="Li M."/>
        </authorList>
    </citation>
    <scope>NUCLEOTIDE SEQUENCE [LARGE SCALE GENOMIC DNA]</scope>
    <source>
        <strain evidence="1">HyVt-523</strain>
    </source>
</reference>
<sequence length="119" mass="12852">ADDSAFTPRDLERELEQDTFDVLNVKPARSGFAPGLAMLDRARTAGKEAMIGSQAMSSFGAARAAALAFHPAATRPSELAFHLLAAGGFAPFPKIREGWIEHEELEFGFSEAAFARWAL</sequence>